<sequence length="305" mass="32467">AGPAERTAARVGGAVRAPGALWGRGRQGGGLWQRDAASRFATRWVTRADARPAALRRPAPEASPGAGRWPRLAGSGAVRTQAAGPPSWSAAGRCCGRARAPRGGWKRWTGAPPSPRYREELPAAIGARAEKHVTLDELQRLLAWKLARGRFRPRLQQLVAANSPELVVQRSAAAFRLLPDMHAAVMALCALRGVGPATASAVLAAGAPEAAAFMSEEAVAAVPGLPALQYTVKHYLLYLSRVQERATALSQGSASGLWTPHHVETALWTWAVGRKMCPDLLPNLGPNLVPAEDTRPAKKRRTQAE</sequence>
<reference evidence="1" key="3">
    <citation type="submission" date="2025-09" db="UniProtKB">
        <authorList>
            <consortium name="Ensembl"/>
        </authorList>
    </citation>
    <scope>IDENTIFICATION</scope>
</reference>
<reference evidence="1" key="2">
    <citation type="submission" date="2025-08" db="UniProtKB">
        <authorList>
            <consortium name="Ensembl"/>
        </authorList>
    </citation>
    <scope>IDENTIFICATION</scope>
</reference>
<protein>
    <submittedName>
        <fullName evidence="1">Uncharacterized protein</fullName>
    </submittedName>
</protein>
<dbReference type="Ensembl" id="ENSOART00020072065.1">
    <property type="protein sequence ID" value="ENSOARP00020056717.1"/>
    <property type="gene ID" value="ENSOARG00020019908.2"/>
</dbReference>
<evidence type="ECO:0000313" key="1">
    <source>
        <dbReference type="Ensembl" id="ENSOARP00020056717.1"/>
    </source>
</evidence>
<organism evidence="1">
    <name type="scientific">Ovis aries</name>
    <name type="common">Sheep</name>
    <dbReference type="NCBI Taxonomy" id="9940"/>
    <lineage>
        <taxon>Eukaryota</taxon>
        <taxon>Metazoa</taxon>
        <taxon>Chordata</taxon>
        <taxon>Craniata</taxon>
        <taxon>Vertebrata</taxon>
        <taxon>Euteleostomi</taxon>
        <taxon>Mammalia</taxon>
        <taxon>Eutheria</taxon>
        <taxon>Laurasiatheria</taxon>
        <taxon>Artiodactyla</taxon>
        <taxon>Ruminantia</taxon>
        <taxon>Pecora</taxon>
        <taxon>Bovidae</taxon>
        <taxon>Caprinae</taxon>
        <taxon>Ovis</taxon>
    </lineage>
</organism>
<proteinExistence type="predicted"/>
<name>A0AC11EEC7_SHEEP</name>
<gene>
    <name evidence="1" type="primary">LOC101103616</name>
</gene>
<reference evidence="1" key="1">
    <citation type="submission" date="2020-11" db="EMBL/GenBank/DDBJ databases">
        <authorList>
            <person name="Davenport K.M."/>
            <person name="Bickhart D.M."/>
            <person name="Smith T.P.L."/>
            <person name="Murdoch B.M."/>
            <person name="Rosen B.D."/>
        </authorList>
    </citation>
    <scope>NUCLEOTIDE SEQUENCE [LARGE SCALE GENOMIC DNA]</scope>
    <source>
        <strain evidence="1">OAR_USU_Benz2616</strain>
    </source>
</reference>
<accession>A0AC11EEC7</accession>